<dbReference type="InterPro" id="IPR024337">
    <property type="entry name" value="tRNA_splic_suSen54"/>
</dbReference>
<dbReference type="GO" id="GO:0000379">
    <property type="term" value="P:tRNA-type intron splice site recognition and cleavage"/>
    <property type="evidence" value="ECO:0007669"/>
    <property type="project" value="TreeGrafter"/>
</dbReference>
<evidence type="ECO:0000256" key="1">
    <source>
        <dbReference type="SAM" id="Coils"/>
    </source>
</evidence>
<organism evidence="2">
    <name type="scientific">Micrurus spixii</name>
    <name type="common">Amazon coral snake</name>
    <dbReference type="NCBI Taxonomy" id="129469"/>
    <lineage>
        <taxon>Eukaryota</taxon>
        <taxon>Metazoa</taxon>
        <taxon>Chordata</taxon>
        <taxon>Craniata</taxon>
        <taxon>Vertebrata</taxon>
        <taxon>Euteleostomi</taxon>
        <taxon>Lepidosauria</taxon>
        <taxon>Squamata</taxon>
        <taxon>Bifurcata</taxon>
        <taxon>Unidentata</taxon>
        <taxon>Episquamata</taxon>
        <taxon>Toxicofera</taxon>
        <taxon>Serpentes</taxon>
        <taxon>Colubroidea</taxon>
        <taxon>Elapidae</taxon>
        <taxon>Elapinae</taxon>
        <taxon>Micrurus</taxon>
    </lineage>
</organism>
<feature type="coiled-coil region" evidence="1">
    <location>
        <begin position="29"/>
        <end position="56"/>
    </location>
</feature>
<accession>A0A2D4LNW3</accession>
<protein>
    <submittedName>
        <fullName evidence="2">Uncharacterized protein</fullName>
    </submittedName>
</protein>
<reference evidence="2" key="1">
    <citation type="submission" date="2017-07" db="EMBL/GenBank/DDBJ databases">
        <authorList>
            <person name="Mikheyev A."/>
            <person name="Grau M."/>
        </authorList>
    </citation>
    <scope>NUCLEOTIDE SEQUENCE</scope>
    <source>
        <tissue evidence="2">Venom_gland</tissue>
    </source>
</reference>
<dbReference type="AlphaFoldDB" id="A0A2D4LNW3"/>
<keyword evidence="1" id="KW-0175">Coiled coil</keyword>
<proteinExistence type="predicted"/>
<dbReference type="EMBL" id="IACM01040850">
    <property type="protein sequence ID" value="LAB22599.1"/>
    <property type="molecule type" value="Transcribed_RNA"/>
</dbReference>
<name>A0A2D4LNW3_9SAUR</name>
<dbReference type="PANTHER" id="PTHR21027:SF1">
    <property type="entry name" value="TRNA-SPLICING ENDONUCLEASE SUBUNIT SEN54"/>
    <property type="match status" value="1"/>
</dbReference>
<dbReference type="PANTHER" id="PTHR21027">
    <property type="entry name" value="TRNA-SPLICING ENDONUCLEASE SUBUNIT SEN54"/>
    <property type="match status" value="1"/>
</dbReference>
<dbReference type="GO" id="GO:0000214">
    <property type="term" value="C:tRNA-intron endonuclease complex"/>
    <property type="evidence" value="ECO:0007669"/>
    <property type="project" value="TreeGrafter"/>
</dbReference>
<reference evidence="2" key="2">
    <citation type="submission" date="2017-11" db="EMBL/GenBank/DDBJ databases">
        <title>Coralsnake Venomics: Analyses of Venom Gland Transcriptomes and Proteomes of Six Brazilian Taxa.</title>
        <authorList>
            <person name="Aird S.D."/>
            <person name="Jorge da Silva N."/>
            <person name="Qiu L."/>
            <person name="Villar-Briones A."/>
            <person name="Aparecida-Saddi V."/>
            <person name="Campos-Telles M.P."/>
            <person name="Grau M."/>
            <person name="Mikheyev A.S."/>
        </authorList>
    </citation>
    <scope>NUCLEOTIDE SEQUENCE</scope>
    <source>
        <tissue evidence="2">Venom_gland</tissue>
    </source>
</reference>
<evidence type="ECO:0000313" key="2">
    <source>
        <dbReference type="EMBL" id="LAB22599.1"/>
    </source>
</evidence>
<sequence length="166" mass="19258">MGADGPQVFLPEPDKRLLPENVTARAIDASHWRKRLNQKQERLTRKEQEQLKWESRYKIGVNEDAQVRRCTTWQEYKALLRERSGREDRCIQAVAPLVKPNQGLSTADILQQISIFQPSRLLEEAFQLQNDSSELKIDFDVYPADGASTFKKNDPGKPYVRMCVQR</sequence>